<evidence type="ECO:0000313" key="2">
    <source>
        <dbReference type="EMBL" id="ADB53749.1"/>
    </source>
</evidence>
<dbReference type="Proteomes" id="UP000008229">
    <property type="component" value="Chromosome"/>
</dbReference>
<dbReference type="HOGENOM" id="CLU_348430_0_0_11"/>
<dbReference type="InterPro" id="IPR006311">
    <property type="entry name" value="TAT_signal"/>
</dbReference>
<feature type="region of interest" description="Disordered" evidence="1">
    <location>
        <begin position="239"/>
        <end position="259"/>
    </location>
</feature>
<dbReference type="eggNOG" id="COG3386">
    <property type="taxonomic scope" value="Bacteria"/>
</dbReference>
<dbReference type="SUPFAM" id="SSF69304">
    <property type="entry name" value="Tricorn protease N-terminal domain"/>
    <property type="match status" value="1"/>
</dbReference>
<name>D3FFF6_CONWI</name>
<reference evidence="3" key="2">
    <citation type="submission" date="2010-01" db="EMBL/GenBank/DDBJ databases">
        <title>The complete genome of Conexibacter woesei DSM 14684.</title>
        <authorList>
            <consortium name="US DOE Joint Genome Institute (JGI-PGF)"/>
            <person name="Lucas S."/>
            <person name="Copeland A."/>
            <person name="Lapidus A."/>
            <person name="Glavina del Rio T."/>
            <person name="Dalin E."/>
            <person name="Tice H."/>
            <person name="Bruce D."/>
            <person name="Goodwin L."/>
            <person name="Pitluck S."/>
            <person name="Kyrpides N."/>
            <person name="Mavromatis K."/>
            <person name="Ivanova N."/>
            <person name="Mikhailova N."/>
            <person name="Chertkov O."/>
            <person name="Brettin T."/>
            <person name="Detter J.C."/>
            <person name="Han C."/>
            <person name="Larimer F."/>
            <person name="Land M."/>
            <person name="Hauser L."/>
            <person name="Markowitz V."/>
            <person name="Cheng J.-F."/>
            <person name="Hugenholtz P."/>
            <person name="Woyke T."/>
            <person name="Wu D."/>
            <person name="Pukall R."/>
            <person name="Steenblock K."/>
            <person name="Schneider S."/>
            <person name="Klenk H.-P."/>
            <person name="Eisen J.A."/>
        </authorList>
    </citation>
    <scope>NUCLEOTIDE SEQUENCE [LARGE SCALE GENOMIC DNA]</scope>
    <source>
        <strain evidence="3">DSM 14684 / CIP 108061 / JCM 11494 / NBRC 100937 / ID131577</strain>
    </source>
</reference>
<reference evidence="2 3" key="1">
    <citation type="journal article" date="2010" name="Stand. Genomic Sci.">
        <title>Complete genome sequence of Conexibacter woesei type strain (ID131577).</title>
        <authorList>
            <person name="Pukall R."/>
            <person name="Lapidus A."/>
            <person name="Glavina Del Rio T."/>
            <person name="Copeland A."/>
            <person name="Tice H."/>
            <person name="Cheng J.-F."/>
            <person name="Lucas S."/>
            <person name="Chen F."/>
            <person name="Nolan M."/>
            <person name="Bruce D."/>
            <person name="Goodwin L."/>
            <person name="Pitluck S."/>
            <person name="Mavromatis K."/>
            <person name="Ivanova N."/>
            <person name="Ovchinnikova G."/>
            <person name="Pati A."/>
            <person name="Chen A."/>
            <person name="Palaniappan K."/>
            <person name="Land M."/>
            <person name="Hauser L."/>
            <person name="Chang Y.-J."/>
            <person name="Jeffries C.D."/>
            <person name="Chain P."/>
            <person name="Meincke L."/>
            <person name="Sims D."/>
            <person name="Brettin T."/>
            <person name="Detter J.C."/>
            <person name="Rohde M."/>
            <person name="Goeker M."/>
            <person name="Bristow J."/>
            <person name="Eisen J.A."/>
            <person name="Markowitz V."/>
            <person name="Kyrpides N.C."/>
            <person name="Klenk H.-P."/>
            <person name="Hugenholtz P."/>
        </authorList>
    </citation>
    <scope>NUCLEOTIDE SEQUENCE [LARGE SCALE GENOMIC DNA]</scope>
    <source>
        <strain evidence="3">DSM 14684 / CIP 108061 / JCM 11494 / NBRC 100937 / ID131577</strain>
    </source>
</reference>
<dbReference type="PROSITE" id="PS51318">
    <property type="entry name" value="TAT"/>
    <property type="match status" value="1"/>
</dbReference>
<proteinExistence type="predicted"/>
<dbReference type="AlphaFoldDB" id="D3FFF6"/>
<dbReference type="EMBL" id="CP001854">
    <property type="protein sequence ID" value="ADB53749.1"/>
    <property type="molecule type" value="Genomic_DNA"/>
</dbReference>
<sequence precursor="true">MQTRSRRRRLCRLGGIAAGAGVGIVGVLAPLSVAQAAAGERGYELVSPVDKSFSDIAETSSRIRATPSGDRVGFVSTGAFGDAQGTGAVAQYLARRGSGGWETKAITPRQQTGPGSSGNSTIYYDFTTDLGLGLTLVTNPPPVPTPTPDTQNLYVREDATGAFRLVTSLAPPVPDSGYAPIYAAASSDFSHVLFESNRALTPDATDDGLRKLYESVDGTVRLAGILPDGRVSTDETIAGVGASRGPTGGSLDPSQAETSRTISDDGSVVFFTAVPTPESGNGQIYARIDGTRTVHVTRSQRAVPDPGGTRPATFAGASQDGRTVYFTTTEQLLDADANGAADLYRFDTMDGGLTLVSVDSEPADGTNAIVQGVLGLSDDGDTIYFAAFGRLTLDARDLPAAPKLYQWHAGRLTYVSELSGADSTLWGGEYGTGRLVRVSSDGSAILFVSLESLNGYDNGGLFVGQVYLYRSGDAGPRCLSCMPSGTANVTDSSISSAASGIAGGTVGYEPRTLLNDGSQAYFMTANPLVSEDVNGKVDVYEYRPGTAELQLISSGTSAANSYFGDASEDGEDVFFVTRDRLSPRDRDSNLDLYNARVGAQNETPPPPGPTPCIGDECQGLPNVTPQLEPLPSGDADGSDGNLIEQPAAPKPSVRIVALGRGARSQLARSGRVVLRVRVSGAGQLLVTASTRVRALTATVARKTVRTKRAAVVRVTLRLARSARQALGRRGRHRVRFDAMLSSRGDNAVGAMTVTVEGRR</sequence>
<evidence type="ECO:0000313" key="3">
    <source>
        <dbReference type="Proteomes" id="UP000008229"/>
    </source>
</evidence>
<keyword evidence="3" id="KW-1185">Reference proteome</keyword>
<dbReference type="SUPFAM" id="SSF82171">
    <property type="entry name" value="DPP6 N-terminal domain-like"/>
    <property type="match status" value="1"/>
</dbReference>
<dbReference type="KEGG" id="cwo:Cwoe_5343"/>
<evidence type="ECO:0008006" key="4">
    <source>
        <dbReference type="Google" id="ProtNLM"/>
    </source>
</evidence>
<gene>
    <name evidence="2" type="ordered locus">Cwoe_5343</name>
</gene>
<evidence type="ECO:0000256" key="1">
    <source>
        <dbReference type="SAM" id="MobiDB-lite"/>
    </source>
</evidence>
<organism evidence="2 3">
    <name type="scientific">Conexibacter woesei (strain DSM 14684 / CCUG 47730 / CIP 108061 / JCM 11494 / NBRC 100937 / ID131577)</name>
    <dbReference type="NCBI Taxonomy" id="469383"/>
    <lineage>
        <taxon>Bacteria</taxon>
        <taxon>Bacillati</taxon>
        <taxon>Actinomycetota</taxon>
        <taxon>Thermoleophilia</taxon>
        <taxon>Solirubrobacterales</taxon>
        <taxon>Conexibacteraceae</taxon>
        <taxon>Conexibacter</taxon>
    </lineage>
</organism>
<accession>D3FFF6</accession>
<protein>
    <recommendedName>
        <fullName evidence="4">WD40 domain protein beta Propeller</fullName>
    </recommendedName>
</protein>